<keyword evidence="2 10" id="KW-0444">Lipid biosynthesis</keyword>
<evidence type="ECO:0000256" key="8">
    <source>
        <dbReference type="ARBA" id="ARBA00023209"/>
    </source>
</evidence>
<evidence type="ECO:0000256" key="6">
    <source>
        <dbReference type="ARBA" id="ARBA00023098"/>
    </source>
</evidence>
<keyword evidence="7 10" id="KW-0472">Membrane</keyword>
<comment type="catalytic activity">
    <reaction evidence="10">
        <text>an acyl phosphate + sn-glycerol 3-phosphate = a 1-acyl-sn-glycero-3-phosphate + phosphate</text>
        <dbReference type="Rhea" id="RHEA:34075"/>
        <dbReference type="ChEBI" id="CHEBI:43474"/>
        <dbReference type="ChEBI" id="CHEBI:57597"/>
        <dbReference type="ChEBI" id="CHEBI:57970"/>
        <dbReference type="ChEBI" id="CHEBI:59918"/>
        <dbReference type="EC" id="2.3.1.275"/>
    </reaction>
</comment>
<evidence type="ECO:0000256" key="4">
    <source>
        <dbReference type="ARBA" id="ARBA00022692"/>
    </source>
</evidence>
<evidence type="ECO:0000256" key="1">
    <source>
        <dbReference type="ARBA" id="ARBA00022475"/>
    </source>
</evidence>
<dbReference type="GO" id="GO:0005886">
    <property type="term" value="C:plasma membrane"/>
    <property type="evidence" value="ECO:0007669"/>
    <property type="project" value="UniProtKB-SubCell"/>
</dbReference>
<comment type="pathway">
    <text evidence="10">Lipid metabolism; phospholipid metabolism.</text>
</comment>
<dbReference type="GO" id="GO:0043772">
    <property type="term" value="F:acyl-phosphate glycerol-3-phosphate acyltransferase activity"/>
    <property type="evidence" value="ECO:0007669"/>
    <property type="project" value="UniProtKB-UniRule"/>
</dbReference>
<dbReference type="NCBIfam" id="TIGR00023">
    <property type="entry name" value="glycerol-3-phosphate 1-O-acyltransferase PlsY"/>
    <property type="match status" value="1"/>
</dbReference>
<evidence type="ECO:0000256" key="9">
    <source>
        <dbReference type="ARBA" id="ARBA00023264"/>
    </source>
</evidence>
<dbReference type="AlphaFoldDB" id="A0AAU9R282"/>
<comment type="caution">
    <text evidence="10">Lacks conserved residue(s) required for the propagation of feature annotation.</text>
</comment>
<keyword evidence="8 10" id="KW-0594">Phospholipid biosynthesis</keyword>
<name>A0AAU9R282_9LACO</name>
<comment type="subcellular location">
    <subcellularLocation>
        <location evidence="10">Cell membrane</location>
        <topology evidence="10">Multi-pass membrane protein</topology>
    </subcellularLocation>
</comment>
<proteinExistence type="inferred from homology"/>
<comment type="function">
    <text evidence="10">Catalyzes the transfer of an acyl group from acyl-phosphate (acyl-PO(4)) to glycerol-3-phosphate (G3P) to form lysophosphatidic acid (LPA). This enzyme utilizes acyl-phosphate as fatty acyl donor, but not acyl-CoA or acyl-ACP.</text>
</comment>
<keyword evidence="4 10" id="KW-0812">Transmembrane</keyword>
<comment type="subunit">
    <text evidence="10">Probably interacts with PlsX.</text>
</comment>
<dbReference type="EMBL" id="OV915080">
    <property type="protein sequence ID" value="CAH1706258.1"/>
    <property type="molecule type" value="Genomic_DNA"/>
</dbReference>
<organism evidence="11 12">
    <name type="scientific">Lactobacillus delbrueckii subsp. delbrueckii</name>
    <dbReference type="NCBI Taxonomy" id="83684"/>
    <lineage>
        <taxon>Bacteria</taxon>
        <taxon>Bacillati</taxon>
        <taxon>Bacillota</taxon>
        <taxon>Bacilli</taxon>
        <taxon>Lactobacillales</taxon>
        <taxon>Lactobacillaceae</taxon>
        <taxon>Lactobacillus</taxon>
    </lineage>
</organism>
<dbReference type="PANTHER" id="PTHR30309:SF0">
    <property type="entry name" value="GLYCEROL-3-PHOSPHATE ACYLTRANSFERASE-RELATED"/>
    <property type="match status" value="1"/>
</dbReference>
<protein>
    <recommendedName>
        <fullName evidence="10">Glycerol-3-phosphate acyltransferase</fullName>
    </recommendedName>
    <alternativeName>
        <fullName evidence="10">Acyl-PO4 G3P acyltransferase</fullName>
    </alternativeName>
    <alternativeName>
        <fullName evidence="10">Acyl-phosphate--glycerol-3-phosphate acyltransferase</fullName>
    </alternativeName>
    <alternativeName>
        <fullName evidence="10">G3P acyltransferase</fullName>
        <shortName evidence="10">GPAT</shortName>
        <ecNumber evidence="10">2.3.1.275</ecNumber>
    </alternativeName>
    <alternativeName>
        <fullName evidence="10">Lysophosphatidic acid synthase</fullName>
        <shortName evidence="10">LPA synthase</shortName>
    </alternativeName>
</protein>
<feature type="transmembrane region" description="Helical" evidence="10">
    <location>
        <begin position="121"/>
        <end position="145"/>
    </location>
</feature>
<evidence type="ECO:0000256" key="2">
    <source>
        <dbReference type="ARBA" id="ARBA00022516"/>
    </source>
</evidence>
<dbReference type="SMART" id="SM01207">
    <property type="entry name" value="G3P_acyltransf"/>
    <property type="match status" value="1"/>
</dbReference>
<dbReference type="InterPro" id="IPR003811">
    <property type="entry name" value="G3P_acylTferase_PlsY"/>
</dbReference>
<evidence type="ECO:0000256" key="10">
    <source>
        <dbReference type="HAMAP-Rule" id="MF_01043"/>
    </source>
</evidence>
<evidence type="ECO:0000256" key="7">
    <source>
        <dbReference type="ARBA" id="ARBA00023136"/>
    </source>
</evidence>
<dbReference type="GO" id="GO:0008654">
    <property type="term" value="P:phospholipid biosynthetic process"/>
    <property type="evidence" value="ECO:0007669"/>
    <property type="project" value="UniProtKB-UniRule"/>
</dbReference>
<sequence>MINGVDLMFAMKFALLLILAYLIGSFPTGVLVGKLFYHKDIRDYGSHNIGTTNTFRVLGPKAGTLVFLVDFFKGTLATCLPRIFHLGGHHLYLIFGAAAIFGHAFSIFLKFKGGKAVATTAGFLLGYNVQFFGLCASFFIPLLLITSMVSLSSLISVVLIFISSFFFHDTFLTVMSGVLVVLIWWSHRANIKRIIAGNENLVSFGLYYHIKQKQDKDKKE</sequence>
<dbReference type="EC" id="2.3.1.275" evidence="10"/>
<gene>
    <name evidence="10 11" type="primary">plsY</name>
    <name evidence="11" type="ORF">LDD865_1099</name>
</gene>
<keyword evidence="5 10" id="KW-1133">Transmembrane helix</keyword>
<evidence type="ECO:0000313" key="11">
    <source>
        <dbReference type="EMBL" id="CAH1706258.1"/>
    </source>
</evidence>
<keyword evidence="6 10" id="KW-0443">Lipid metabolism</keyword>
<evidence type="ECO:0000256" key="5">
    <source>
        <dbReference type="ARBA" id="ARBA00022989"/>
    </source>
</evidence>
<dbReference type="HAMAP" id="MF_01043">
    <property type="entry name" value="PlsY"/>
    <property type="match status" value="1"/>
</dbReference>
<evidence type="ECO:0000256" key="3">
    <source>
        <dbReference type="ARBA" id="ARBA00022679"/>
    </source>
</evidence>
<feature type="transmembrane region" description="Helical" evidence="10">
    <location>
        <begin position="90"/>
        <end position="109"/>
    </location>
</feature>
<comment type="similarity">
    <text evidence="10">Belongs to the PlsY family.</text>
</comment>
<evidence type="ECO:0000313" key="12">
    <source>
        <dbReference type="Proteomes" id="UP001295440"/>
    </source>
</evidence>
<dbReference type="Proteomes" id="UP001295440">
    <property type="component" value="Chromosome"/>
</dbReference>
<dbReference type="PANTHER" id="PTHR30309">
    <property type="entry name" value="INNER MEMBRANE PROTEIN YGIH"/>
    <property type="match status" value="1"/>
</dbReference>
<reference evidence="11" key="1">
    <citation type="submission" date="2022-02" db="EMBL/GenBank/DDBJ databases">
        <authorList>
            <person name="Deutsch MARIE S."/>
        </authorList>
    </citation>
    <scope>NUCLEOTIDE SEQUENCE</scope>
    <source>
        <strain evidence="11">CIRM-BIA865</strain>
    </source>
</reference>
<keyword evidence="3 10" id="KW-0808">Transferase</keyword>
<dbReference type="Pfam" id="PF02660">
    <property type="entry name" value="G3P_acyltransf"/>
    <property type="match status" value="1"/>
</dbReference>
<feature type="transmembrane region" description="Helical" evidence="10">
    <location>
        <begin position="157"/>
        <end position="185"/>
    </location>
</feature>
<keyword evidence="1 10" id="KW-1003">Cell membrane</keyword>
<accession>A0AAU9R282</accession>
<keyword evidence="9 10" id="KW-1208">Phospholipid metabolism</keyword>